<dbReference type="SUPFAM" id="SSF54862">
    <property type="entry name" value="4Fe-4S ferredoxins"/>
    <property type="match status" value="1"/>
</dbReference>
<dbReference type="InterPro" id="IPR017900">
    <property type="entry name" value="4Fe4S_Fe_S_CS"/>
</dbReference>
<evidence type="ECO:0000313" key="5">
    <source>
        <dbReference type="EMBL" id="MBB5336453.1"/>
    </source>
</evidence>
<sequence length="67" mass="7342">MKAEIFLKSERCKGCGICVAFCPKKVLAIDALGRCSIVNPDECIACGQCELRCPDYAIFVDKKKVAK</sequence>
<dbReference type="EMBL" id="JACHFH010000018">
    <property type="protein sequence ID" value="MBB5336453.1"/>
    <property type="molecule type" value="Genomic_DNA"/>
</dbReference>
<feature type="domain" description="4Fe-4S ferredoxin-type" evidence="4">
    <location>
        <begin position="3"/>
        <end position="32"/>
    </location>
</feature>
<comment type="caution">
    <text evidence="5">The sequence shown here is derived from an EMBL/GenBank/DDBJ whole genome shotgun (WGS) entry which is preliminary data.</text>
</comment>
<dbReference type="Pfam" id="PF13237">
    <property type="entry name" value="Fer4_10"/>
    <property type="match status" value="1"/>
</dbReference>
<keyword evidence="1" id="KW-0479">Metal-binding</keyword>
<accession>A0A840UU27</accession>
<evidence type="ECO:0000256" key="3">
    <source>
        <dbReference type="ARBA" id="ARBA00023014"/>
    </source>
</evidence>
<dbReference type="PANTHER" id="PTHR43122">
    <property type="entry name" value="FERREDOXIN SUBUNIT OF PYRUVATE:FLAVODOXIN OXIDOREDUCTASE-RELATED"/>
    <property type="match status" value="1"/>
</dbReference>
<keyword evidence="5" id="KW-0560">Oxidoreductase</keyword>
<evidence type="ECO:0000313" key="6">
    <source>
        <dbReference type="Proteomes" id="UP000559117"/>
    </source>
</evidence>
<dbReference type="PROSITE" id="PS51379">
    <property type="entry name" value="4FE4S_FER_2"/>
    <property type="match status" value="2"/>
</dbReference>
<dbReference type="GO" id="GO:0047553">
    <property type="term" value="F:2-oxoglutarate synthase activity"/>
    <property type="evidence" value="ECO:0007669"/>
    <property type="project" value="UniProtKB-EC"/>
</dbReference>
<organism evidence="5 6">
    <name type="scientific">Pectinatus brassicae</name>
    <dbReference type="NCBI Taxonomy" id="862415"/>
    <lineage>
        <taxon>Bacteria</taxon>
        <taxon>Bacillati</taxon>
        <taxon>Bacillota</taxon>
        <taxon>Negativicutes</taxon>
        <taxon>Selenomonadales</taxon>
        <taxon>Selenomonadaceae</taxon>
        <taxon>Pectinatus</taxon>
    </lineage>
</organism>
<dbReference type="AlphaFoldDB" id="A0A840UU27"/>
<keyword evidence="2" id="KW-0408">Iron</keyword>
<feature type="domain" description="4Fe-4S ferredoxin-type" evidence="4">
    <location>
        <begin position="33"/>
        <end position="63"/>
    </location>
</feature>
<reference evidence="5 6" key="1">
    <citation type="submission" date="2020-08" db="EMBL/GenBank/DDBJ databases">
        <title>Genomic Encyclopedia of Type Strains, Phase IV (KMG-IV): sequencing the most valuable type-strain genomes for metagenomic binning, comparative biology and taxonomic classification.</title>
        <authorList>
            <person name="Goeker M."/>
        </authorList>
    </citation>
    <scope>NUCLEOTIDE SEQUENCE [LARGE SCALE GENOMIC DNA]</scope>
    <source>
        <strain evidence="5 6">DSM 24661</strain>
    </source>
</reference>
<proteinExistence type="predicted"/>
<gene>
    <name evidence="5" type="ORF">HNR32_001602</name>
</gene>
<evidence type="ECO:0000259" key="4">
    <source>
        <dbReference type="PROSITE" id="PS51379"/>
    </source>
</evidence>
<keyword evidence="3" id="KW-0411">Iron-sulfur</keyword>
<evidence type="ECO:0000256" key="2">
    <source>
        <dbReference type="ARBA" id="ARBA00023004"/>
    </source>
</evidence>
<dbReference type="EC" id="1.2.7.3" evidence="5"/>
<protein>
    <submittedName>
        <fullName evidence="5">2-oxoglutarate ferredoxin oxidoreductase subunit delta</fullName>
        <ecNumber evidence="5">1.2.7.3</ecNumber>
    </submittedName>
</protein>
<dbReference type="Gene3D" id="3.30.70.20">
    <property type="match status" value="1"/>
</dbReference>
<dbReference type="Proteomes" id="UP000559117">
    <property type="component" value="Unassembled WGS sequence"/>
</dbReference>
<dbReference type="RefSeq" id="WP_183861402.1">
    <property type="nucleotide sequence ID" value="NZ_JACHFH010000018.1"/>
</dbReference>
<keyword evidence="6" id="KW-1185">Reference proteome</keyword>
<evidence type="ECO:0000256" key="1">
    <source>
        <dbReference type="ARBA" id="ARBA00022723"/>
    </source>
</evidence>
<name>A0A840UU27_9FIRM</name>
<dbReference type="GO" id="GO:0046872">
    <property type="term" value="F:metal ion binding"/>
    <property type="evidence" value="ECO:0007669"/>
    <property type="project" value="UniProtKB-KW"/>
</dbReference>
<dbReference type="InterPro" id="IPR017896">
    <property type="entry name" value="4Fe4S_Fe-S-bd"/>
</dbReference>
<dbReference type="PROSITE" id="PS00198">
    <property type="entry name" value="4FE4S_FER_1"/>
    <property type="match status" value="1"/>
</dbReference>
<dbReference type="PANTHER" id="PTHR43122:SF1">
    <property type="entry name" value="IRON-SULFUR-BINDING PROTEIN"/>
    <property type="match status" value="1"/>
</dbReference>
<dbReference type="GO" id="GO:0051536">
    <property type="term" value="F:iron-sulfur cluster binding"/>
    <property type="evidence" value="ECO:0007669"/>
    <property type="project" value="UniProtKB-KW"/>
</dbReference>